<dbReference type="GO" id="GO:0004519">
    <property type="term" value="F:endonuclease activity"/>
    <property type="evidence" value="ECO:0007669"/>
    <property type="project" value="InterPro"/>
</dbReference>
<dbReference type="OrthoDB" id="9799912at2"/>
<gene>
    <name evidence="1" type="ORF">C7B77_16495</name>
</gene>
<dbReference type="Pfam" id="PF09907">
    <property type="entry name" value="HigB_toxin"/>
    <property type="match status" value="1"/>
</dbReference>
<dbReference type="Proteomes" id="UP000238937">
    <property type="component" value="Unassembled WGS sequence"/>
</dbReference>
<evidence type="ECO:0000313" key="1">
    <source>
        <dbReference type="EMBL" id="PSB54988.1"/>
    </source>
</evidence>
<comment type="caution">
    <text evidence="1">The sequence shown here is derived from an EMBL/GenBank/DDBJ whole genome shotgun (WGS) entry which is preliminary data.</text>
</comment>
<keyword evidence="2" id="KW-1185">Reference proteome</keyword>
<dbReference type="GO" id="GO:0003723">
    <property type="term" value="F:RNA binding"/>
    <property type="evidence" value="ECO:0007669"/>
    <property type="project" value="InterPro"/>
</dbReference>
<sequence>MRIVSRKRLLEFSEIHADAADSLDAWYRVAKSSGWANLVDVRQTYPAADAVGNFTVFNIKGNDYRLITSIVYATGRIYIKYVLTHAEYDKDKWKDDPYY</sequence>
<dbReference type="AlphaFoldDB" id="A0A2T1GC85"/>
<dbReference type="EMBL" id="PVWO01000219">
    <property type="protein sequence ID" value="PSB54988.1"/>
    <property type="molecule type" value="Genomic_DNA"/>
</dbReference>
<reference evidence="1 2" key="1">
    <citation type="submission" date="2018-03" db="EMBL/GenBank/DDBJ databases">
        <title>The ancient ancestry and fast evolution of plastids.</title>
        <authorList>
            <person name="Moore K.R."/>
            <person name="Magnabosco C."/>
            <person name="Momper L."/>
            <person name="Gold D.A."/>
            <person name="Bosak T."/>
            <person name="Fournier G.P."/>
        </authorList>
    </citation>
    <scope>NUCLEOTIDE SEQUENCE [LARGE SCALE GENOMIC DNA]</scope>
    <source>
        <strain evidence="1 2">CCALA 037</strain>
    </source>
</reference>
<name>A0A2T1GC85_9CYAN</name>
<evidence type="ECO:0000313" key="2">
    <source>
        <dbReference type="Proteomes" id="UP000238937"/>
    </source>
</evidence>
<protein>
    <submittedName>
        <fullName evidence="1">Type II toxin-antitoxin system HigB family toxin</fullName>
    </submittedName>
</protein>
<dbReference type="RefSeq" id="WP_106307036.1">
    <property type="nucleotide sequence ID" value="NZ_PVWO01000219.1"/>
</dbReference>
<dbReference type="GO" id="GO:0110001">
    <property type="term" value="C:toxin-antitoxin complex"/>
    <property type="evidence" value="ECO:0007669"/>
    <property type="project" value="InterPro"/>
</dbReference>
<organism evidence="1 2">
    <name type="scientific">Chamaesiphon polymorphus CCALA 037</name>
    <dbReference type="NCBI Taxonomy" id="2107692"/>
    <lineage>
        <taxon>Bacteria</taxon>
        <taxon>Bacillati</taxon>
        <taxon>Cyanobacteriota</taxon>
        <taxon>Cyanophyceae</taxon>
        <taxon>Gomontiellales</taxon>
        <taxon>Chamaesiphonaceae</taxon>
        <taxon>Chamaesiphon</taxon>
    </lineage>
</organism>
<proteinExistence type="predicted"/>
<dbReference type="InterPro" id="IPR018669">
    <property type="entry name" value="Toxin_HigB"/>
</dbReference>
<accession>A0A2T1GC85</accession>